<dbReference type="Proteomes" id="UP000245942">
    <property type="component" value="Unassembled WGS sequence"/>
</dbReference>
<dbReference type="InterPro" id="IPR029058">
    <property type="entry name" value="AB_hydrolase_fold"/>
</dbReference>
<dbReference type="PANTHER" id="PTHR43433:SF5">
    <property type="entry name" value="AB HYDROLASE-1 DOMAIN-CONTAINING PROTEIN"/>
    <property type="match status" value="1"/>
</dbReference>
<sequence length="406" mass="44236">MTANYQFPSYDSLPPGAVYSGAPSNYGQTHISSIISTDPSGIPASSNDPTSDSSPPGDRGLTVFSPDTFSKGGMLRVAKDRITKGAVADPSLDAAAKGARPPDRSQPGFQVWYEVHGDGPVKVLFVMGLNNSAFGWLNQVEHFAKDPRYSLLVLDNRGYGNSETPREMKKYSTSEMAKDVVEICDHLEWKDKKQLNVVGVSMGGMIALELAKAIPERISSLSLLSTTSGRAGFSGEKSLKTALPPWAGVATITRLMAGKMLGIDPPEYPIQRLVETLFPAKWLGEESKVVPGKKNGEVAFDFFLWRFHFTRRQSPAGSFGQVRAATSHRVTNVALQRIASSISSILIVTGDWDQLVNPGNSYHLKENLPGAEFRLFEGCGHAIQAQEPERLNAELEECFKKGEGWK</sequence>
<reference evidence="3 4" key="1">
    <citation type="journal article" date="2018" name="Mol. Biol. Evol.">
        <title>Broad Genomic Sampling Reveals a Smut Pathogenic Ancestry of the Fungal Clade Ustilaginomycotina.</title>
        <authorList>
            <person name="Kijpornyongpan T."/>
            <person name="Mondo S.J."/>
            <person name="Barry K."/>
            <person name="Sandor L."/>
            <person name="Lee J."/>
            <person name="Lipzen A."/>
            <person name="Pangilinan J."/>
            <person name="LaButti K."/>
            <person name="Hainaut M."/>
            <person name="Henrissat B."/>
            <person name="Grigoriev I.V."/>
            <person name="Spatafora J.W."/>
            <person name="Aime M.C."/>
        </authorList>
    </citation>
    <scope>NUCLEOTIDE SEQUENCE [LARGE SCALE GENOMIC DNA]</scope>
    <source>
        <strain evidence="3 4">MCA 4718</strain>
    </source>
</reference>
<feature type="region of interest" description="Disordered" evidence="1">
    <location>
        <begin position="1"/>
        <end position="22"/>
    </location>
</feature>
<dbReference type="InterPro" id="IPR000639">
    <property type="entry name" value="Epox_hydrolase-like"/>
</dbReference>
<dbReference type="Gene3D" id="3.40.50.1820">
    <property type="entry name" value="alpha/beta hydrolase"/>
    <property type="match status" value="1"/>
</dbReference>
<evidence type="ECO:0000313" key="3">
    <source>
        <dbReference type="EMBL" id="PWN18566.1"/>
    </source>
</evidence>
<dbReference type="InterPro" id="IPR050471">
    <property type="entry name" value="AB_hydrolase"/>
</dbReference>
<evidence type="ECO:0000256" key="1">
    <source>
        <dbReference type="SAM" id="MobiDB-lite"/>
    </source>
</evidence>
<dbReference type="PRINTS" id="PR00412">
    <property type="entry name" value="EPOXHYDRLASE"/>
</dbReference>
<dbReference type="InterPro" id="IPR000073">
    <property type="entry name" value="AB_hydrolase_1"/>
</dbReference>
<dbReference type="GO" id="GO:0016787">
    <property type="term" value="F:hydrolase activity"/>
    <property type="evidence" value="ECO:0007669"/>
    <property type="project" value="UniProtKB-KW"/>
</dbReference>
<protein>
    <submittedName>
        <fullName evidence="3">Alpha/beta-hydrolase</fullName>
    </submittedName>
</protein>
<evidence type="ECO:0000259" key="2">
    <source>
        <dbReference type="Pfam" id="PF00561"/>
    </source>
</evidence>
<dbReference type="PANTHER" id="PTHR43433">
    <property type="entry name" value="HYDROLASE, ALPHA/BETA FOLD FAMILY PROTEIN"/>
    <property type="match status" value="1"/>
</dbReference>
<feature type="compositionally biased region" description="Low complexity" evidence="1">
    <location>
        <begin position="45"/>
        <end position="58"/>
    </location>
</feature>
<dbReference type="SUPFAM" id="SSF53474">
    <property type="entry name" value="alpha/beta-Hydrolases"/>
    <property type="match status" value="1"/>
</dbReference>
<keyword evidence="4" id="KW-1185">Reference proteome</keyword>
<dbReference type="OrthoDB" id="19657at2759"/>
<feature type="region of interest" description="Disordered" evidence="1">
    <location>
        <begin position="34"/>
        <end position="67"/>
    </location>
</feature>
<dbReference type="RefSeq" id="XP_025345726.1">
    <property type="nucleotide sequence ID" value="XM_025493201.1"/>
</dbReference>
<organism evidence="3 4">
    <name type="scientific">Pseudomicrostroma glucosiphilum</name>
    <dbReference type="NCBI Taxonomy" id="1684307"/>
    <lineage>
        <taxon>Eukaryota</taxon>
        <taxon>Fungi</taxon>
        <taxon>Dikarya</taxon>
        <taxon>Basidiomycota</taxon>
        <taxon>Ustilaginomycotina</taxon>
        <taxon>Exobasidiomycetes</taxon>
        <taxon>Microstromatales</taxon>
        <taxon>Microstromatales incertae sedis</taxon>
        <taxon>Pseudomicrostroma</taxon>
    </lineage>
</organism>
<dbReference type="EMBL" id="KZ819335">
    <property type="protein sequence ID" value="PWN18566.1"/>
    <property type="molecule type" value="Genomic_DNA"/>
</dbReference>
<dbReference type="PRINTS" id="PR00111">
    <property type="entry name" value="ABHYDROLASE"/>
</dbReference>
<accession>A0A316TZG0</accession>
<gene>
    <name evidence="3" type="ORF">BCV69DRAFT_284872</name>
</gene>
<evidence type="ECO:0000313" key="4">
    <source>
        <dbReference type="Proteomes" id="UP000245942"/>
    </source>
</evidence>
<keyword evidence="3" id="KW-0378">Hydrolase</keyword>
<feature type="domain" description="AB hydrolase-1" evidence="2">
    <location>
        <begin position="123"/>
        <end position="226"/>
    </location>
</feature>
<dbReference type="Pfam" id="PF00561">
    <property type="entry name" value="Abhydrolase_1"/>
    <property type="match status" value="1"/>
</dbReference>
<dbReference type="STRING" id="1684307.A0A316TZG0"/>
<dbReference type="AlphaFoldDB" id="A0A316TZG0"/>
<name>A0A316TZG0_9BASI</name>
<dbReference type="GeneID" id="37014935"/>
<proteinExistence type="predicted"/>